<proteinExistence type="predicted"/>
<evidence type="ECO:0000313" key="2">
    <source>
        <dbReference type="Proteomes" id="UP000054988"/>
    </source>
</evidence>
<accession>A0A0W0FI52</accession>
<reference evidence="1 2" key="1">
    <citation type="submission" date="2015-12" db="EMBL/GenBank/DDBJ databases">
        <title>Draft genome sequence of Moniliophthora roreri, the causal agent of frosty pod rot of cacao.</title>
        <authorList>
            <person name="Aime M.C."/>
            <person name="Diaz-Valderrama J.R."/>
            <person name="Kijpornyongpan T."/>
            <person name="Phillips-Mora W."/>
        </authorList>
    </citation>
    <scope>NUCLEOTIDE SEQUENCE [LARGE SCALE GENOMIC DNA]</scope>
    <source>
        <strain evidence="1 2">MCA 2952</strain>
    </source>
</reference>
<organism evidence="1 2">
    <name type="scientific">Moniliophthora roreri</name>
    <name type="common">Frosty pod rot fungus</name>
    <name type="synonym">Monilia roreri</name>
    <dbReference type="NCBI Taxonomy" id="221103"/>
    <lineage>
        <taxon>Eukaryota</taxon>
        <taxon>Fungi</taxon>
        <taxon>Dikarya</taxon>
        <taxon>Basidiomycota</taxon>
        <taxon>Agaricomycotina</taxon>
        <taxon>Agaricomycetes</taxon>
        <taxon>Agaricomycetidae</taxon>
        <taxon>Agaricales</taxon>
        <taxon>Marasmiineae</taxon>
        <taxon>Marasmiaceae</taxon>
        <taxon>Moniliophthora</taxon>
    </lineage>
</organism>
<dbReference type="GO" id="GO:0020037">
    <property type="term" value="F:heme binding"/>
    <property type="evidence" value="ECO:0007669"/>
    <property type="project" value="InterPro"/>
</dbReference>
<dbReference type="AlphaFoldDB" id="A0A0W0FI52"/>
<dbReference type="GO" id="GO:0016705">
    <property type="term" value="F:oxidoreductase activity, acting on paired donors, with incorporation or reduction of molecular oxygen"/>
    <property type="evidence" value="ECO:0007669"/>
    <property type="project" value="InterPro"/>
</dbReference>
<sequence length="127" mass="14371">MKWTAIATLDIIGRVGFNHDFKGGKTQEAKDIQKAWTDQVNAGMETATFYAQIFLQTFPFLLYIPIDAIQKQGDIKMVINCLAEMFLKMGADVEKGWNLLSLMVKVNSQGDGKMSNQQMIDHITMFM</sequence>
<gene>
    <name evidence="1" type="ORF">WG66_11430</name>
</gene>
<comment type="caution">
    <text evidence="1">The sequence shown here is derived from an EMBL/GenBank/DDBJ whole genome shotgun (WGS) entry which is preliminary data.</text>
</comment>
<dbReference type="InterPro" id="IPR036396">
    <property type="entry name" value="Cyt_P450_sf"/>
</dbReference>
<dbReference type="GO" id="GO:0004497">
    <property type="term" value="F:monooxygenase activity"/>
    <property type="evidence" value="ECO:0007669"/>
    <property type="project" value="InterPro"/>
</dbReference>
<protein>
    <submittedName>
        <fullName evidence="1">Putative cytochrome P450</fullName>
    </submittedName>
</protein>
<evidence type="ECO:0000313" key="1">
    <source>
        <dbReference type="EMBL" id="KTB35990.1"/>
    </source>
</evidence>
<dbReference type="Gene3D" id="1.10.630.10">
    <property type="entry name" value="Cytochrome P450"/>
    <property type="match status" value="1"/>
</dbReference>
<dbReference type="EMBL" id="LATX01001939">
    <property type="protein sequence ID" value="KTB35990.1"/>
    <property type="molecule type" value="Genomic_DNA"/>
</dbReference>
<dbReference type="Proteomes" id="UP000054988">
    <property type="component" value="Unassembled WGS sequence"/>
</dbReference>
<name>A0A0W0FI52_MONRR</name>
<dbReference type="SUPFAM" id="SSF48264">
    <property type="entry name" value="Cytochrome P450"/>
    <property type="match status" value="1"/>
</dbReference>
<dbReference type="GO" id="GO:0005506">
    <property type="term" value="F:iron ion binding"/>
    <property type="evidence" value="ECO:0007669"/>
    <property type="project" value="InterPro"/>
</dbReference>